<sequence length="578" mass="65019">MDDQIKKSSGTSETFSLSLTCPICLQGFNFNGGLHSMSALPCGHIFGKSCLTEWFTTTSNKGICPVCRTSIAYMKNKICESDSNTDFIIDLHGCSNNGFIQGIIQDPEDLVQEYKEKIKKSSLDIARLRTKMRSDQKILRSVLLSLVESRNKSRNNNGNRSIDQGGNGISNVNNGSSNESEAEIIIRRAAVYLKSEREFNSITSAHILGRLIERSPSCNNIKFNATQKYSYDFEEVTDASCYNDVGVIAIKKSEDGNVFKNYGVMILNGETSATYIPLSDEKVIAVKIAVDPSLTTKSKMVAVCEKGKFYEIIYDKDTNSIVSYFESLIDSFLNELFLYKPSSLVWLSKDKYIIGTETGELFVRNFGINVSKNINYIEGTSNDNNTILCGPVKMLNKINENTVICYQSKKLCIYNDKCGRIIIKNVGDKVVSMHFNQHSKKLVLLDEDSNETTALELYKIFINSPNNNDINNFAFKCIHRELMCSYGKKSVEVPFISMNHQGNQLDFIFRTMQNDEAITLLCINSVDHKMNSISINLNLLSKVCLEEGKYRITSTDNVKFLIISKNNVKLFELKEVSN</sequence>
<dbReference type="AlphaFoldDB" id="A0A0N5A0P4"/>
<dbReference type="InterPro" id="IPR001841">
    <property type="entry name" value="Znf_RING"/>
</dbReference>
<dbReference type="InterPro" id="IPR013083">
    <property type="entry name" value="Znf_RING/FYVE/PHD"/>
</dbReference>
<dbReference type="Proteomes" id="UP000038045">
    <property type="component" value="Unplaced"/>
</dbReference>
<dbReference type="PANTHER" id="PTHR16047:SF7">
    <property type="entry name" value="E3 UBIQUITIN-PROTEIN LIGASE RFWD3"/>
    <property type="match status" value="1"/>
</dbReference>
<evidence type="ECO:0000256" key="4">
    <source>
        <dbReference type="SAM" id="MobiDB-lite"/>
    </source>
</evidence>
<evidence type="ECO:0000259" key="5">
    <source>
        <dbReference type="PROSITE" id="PS50089"/>
    </source>
</evidence>
<dbReference type="GO" id="GO:0004842">
    <property type="term" value="F:ubiquitin-protein transferase activity"/>
    <property type="evidence" value="ECO:0007669"/>
    <property type="project" value="InterPro"/>
</dbReference>
<feature type="domain" description="RING-type" evidence="5">
    <location>
        <begin position="21"/>
        <end position="68"/>
    </location>
</feature>
<evidence type="ECO:0000313" key="6">
    <source>
        <dbReference type="Proteomes" id="UP000038045"/>
    </source>
</evidence>
<dbReference type="GO" id="GO:0036297">
    <property type="term" value="P:interstrand cross-link repair"/>
    <property type="evidence" value="ECO:0007669"/>
    <property type="project" value="InterPro"/>
</dbReference>
<evidence type="ECO:0000256" key="3">
    <source>
        <dbReference type="PROSITE-ProRule" id="PRU00175"/>
    </source>
</evidence>
<protein>
    <submittedName>
        <fullName evidence="7">RING-type domain-containing protein</fullName>
    </submittedName>
</protein>
<evidence type="ECO:0000313" key="7">
    <source>
        <dbReference type="WBParaSite" id="PTRK_0001500100.1"/>
    </source>
</evidence>
<keyword evidence="2" id="KW-0862">Zinc</keyword>
<dbReference type="SUPFAM" id="SSF57850">
    <property type="entry name" value="RING/U-box"/>
    <property type="match status" value="1"/>
</dbReference>
<keyword evidence="1 3" id="KW-0863">Zinc-finger</keyword>
<feature type="compositionally biased region" description="Low complexity" evidence="4">
    <location>
        <begin position="152"/>
        <end position="161"/>
    </location>
</feature>
<keyword evidence="6" id="KW-1185">Reference proteome</keyword>
<evidence type="ECO:0000256" key="1">
    <source>
        <dbReference type="ARBA" id="ARBA00022771"/>
    </source>
</evidence>
<dbReference type="InterPro" id="IPR037381">
    <property type="entry name" value="RFWD3"/>
</dbReference>
<dbReference type="SMART" id="SM00184">
    <property type="entry name" value="RING"/>
    <property type="match status" value="1"/>
</dbReference>
<accession>A0A0N5A0P4</accession>
<dbReference type="GO" id="GO:0005634">
    <property type="term" value="C:nucleus"/>
    <property type="evidence" value="ECO:0007669"/>
    <property type="project" value="InterPro"/>
</dbReference>
<reference evidence="7" key="1">
    <citation type="submission" date="2017-02" db="UniProtKB">
        <authorList>
            <consortium name="WormBaseParasite"/>
        </authorList>
    </citation>
    <scope>IDENTIFICATION</scope>
</reference>
<feature type="region of interest" description="Disordered" evidence="4">
    <location>
        <begin position="152"/>
        <end position="176"/>
    </location>
</feature>
<dbReference type="PANTHER" id="PTHR16047">
    <property type="entry name" value="RFWD3 PROTEIN"/>
    <property type="match status" value="1"/>
</dbReference>
<organism evidence="6 7">
    <name type="scientific">Parastrongyloides trichosuri</name>
    <name type="common">Possum-specific nematode worm</name>
    <dbReference type="NCBI Taxonomy" id="131310"/>
    <lineage>
        <taxon>Eukaryota</taxon>
        <taxon>Metazoa</taxon>
        <taxon>Ecdysozoa</taxon>
        <taxon>Nematoda</taxon>
        <taxon>Chromadorea</taxon>
        <taxon>Rhabditida</taxon>
        <taxon>Tylenchina</taxon>
        <taxon>Panagrolaimomorpha</taxon>
        <taxon>Strongyloidoidea</taxon>
        <taxon>Strongyloididae</taxon>
        <taxon>Parastrongyloides</taxon>
    </lineage>
</organism>
<proteinExistence type="predicted"/>
<dbReference type="GO" id="GO:0008270">
    <property type="term" value="F:zinc ion binding"/>
    <property type="evidence" value="ECO:0007669"/>
    <property type="project" value="UniProtKB-KW"/>
</dbReference>
<dbReference type="Gene3D" id="3.30.40.10">
    <property type="entry name" value="Zinc/RING finger domain, C3HC4 (zinc finger)"/>
    <property type="match status" value="1"/>
</dbReference>
<evidence type="ECO:0000256" key="2">
    <source>
        <dbReference type="ARBA" id="ARBA00022833"/>
    </source>
</evidence>
<dbReference type="Pfam" id="PF13639">
    <property type="entry name" value="zf-RING_2"/>
    <property type="match status" value="1"/>
</dbReference>
<dbReference type="WBParaSite" id="PTRK_0001500100.1">
    <property type="protein sequence ID" value="PTRK_0001500100.1"/>
    <property type="gene ID" value="PTRK_0001500100"/>
</dbReference>
<name>A0A0N5A0P4_PARTI</name>
<keyword evidence="1 3" id="KW-0479">Metal-binding</keyword>
<dbReference type="PROSITE" id="PS50089">
    <property type="entry name" value="ZF_RING_2"/>
    <property type="match status" value="1"/>
</dbReference>
<dbReference type="GO" id="GO:0016567">
    <property type="term" value="P:protein ubiquitination"/>
    <property type="evidence" value="ECO:0007669"/>
    <property type="project" value="InterPro"/>
</dbReference>
<dbReference type="STRING" id="131310.A0A0N5A0P4"/>